<name>A0A0A9N1H6_ARUDO</name>
<sequence length="74" mass="7719">MSSTTCRSPSSSLGKEFSRGGAHGKTVCMEQTARSLRGAISLITCNSRTRSGATTTSLPLHSTRQPVGMVVSGF</sequence>
<evidence type="ECO:0000256" key="1">
    <source>
        <dbReference type="SAM" id="MobiDB-lite"/>
    </source>
</evidence>
<dbReference type="AlphaFoldDB" id="A0A0A9N1H6"/>
<dbReference type="EMBL" id="GBRH01174436">
    <property type="protein sequence ID" value="JAE23460.1"/>
    <property type="molecule type" value="Transcribed_RNA"/>
</dbReference>
<accession>A0A0A9N1H6</accession>
<evidence type="ECO:0000313" key="2">
    <source>
        <dbReference type="EMBL" id="JAE23460.1"/>
    </source>
</evidence>
<proteinExistence type="predicted"/>
<organism evidence="2">
    <name type="scientific">Arundo donax</name>
    <name type="common">Giant reed</name>
    <name type="synonym">Donax arundinaceus</name>
    <dbReference type="NCBI Taxonomy" id="35708"/>
    <lineage>
        <taxon>Eukaryota</taxon>
        <taxon>Viridiplantae</taxon>
        <taxon>Streptophyta</taxon>
        <taxon>Embryophyta</taxon>
        <taxon>Tracheophyta</taxon>
        <taxon>Spermatophyta</taxon>
        <taxon>Magnoliopsida</taxon>
        <taxon>Liliopsida</taxon>
        <taxon>Poales</taxon>
        <taxon>Poaceae</taxon>
        <taxon>PACMAD clade</taxon>
        <taxon>Arundinoideae</taxon>
        <taxon>Arundineae</taxon>
        <taxon>Arundo</taxon>
    </lineage>
</organism>
<reference evidence="2" key="1">
    <citation type="submission" date="2014-09" db="EMBL/GenBank/DDBJ databases">
        <authorList>
            <person name="Magalhaes I.L.F."/>
            <person name="Oliveira U."/>
            <person name="Santos F.R."/>
            <person name="Vidigal T.H.D.A."/>
            <person name="Brescovit A.D."/>
            <person name="Santos A.J."/>
        </authorList>
    </citation>
    <scope>NUCLEOTIDE SEQUENCE</scope>
    <source>
        <tissue evidence="2">Shoot tissue taken approximately 20 cm above the soil surface</tissue>
    </source>
</reference>
<feature type="compositionally biased region" description="Low complexity" evidence="1">
    <location>
        <begin position="1"/>
        <end position="12"/>
    </location>
</feature>
<feature type="region of interest" description="Disordered" evidence="1">
    <location>
        <begin position="1"/>
        <end position="24"/>
    </location>
</feature>
<protein>
    <submittedName>
        <fullName evidence="2">Uncharacterized protein</fullName>
    </submittedName>
</protein>
<reference evidence="2" key="2">
    <citation type="journal article" date="2015" name="Data Brief">
        <title>Shoot transcriptome of the giant reed, Arundo donax.</title>
        <authorList>
            <person name="Barrero R.A."/>
            <person name="Guerrero F.D."/>
            <person name="Moolhuijzen P."/>
            <person name="Goolsby J.A."/>
            <person name="Tidwell J."/>
            <person name="Bellgard S.E."/>
            <person name="Bellgard M.I."/>
        </authorList>
    </citation>
    <scope>NUCLEOTIDE SEQUENCE</scope>
    <source>
        <tissue evidence="2">Shoot tissue taken approximately 20 cm above the soil surface</tissue>
    </source>
</reference>